<dbReference type="GeneID" id="99742961"/>
<reference evidence="2 3" key="1">
    <citation type="submission" date="2018-03" db="EMBL/GenBank/DDBJ databases">
        <title>Whole genome sequencing of Histamine producing bacteria.</title>
        <authorList>
            <person name="Butler K."/>
        </authorList>
    </citation>
    <scope>NUCLEOTIDE SEQUENCE [LARGE SCALE GENOMIC DNA]</scope>
    <source>
        <strain evidence="2 3">Res.4.1</strain>
    </source>
</reference>
<feature type="transmembrane region" description="Helical" evidence="1">
    <location>
        <begin position="36"/>
        <end position="59"/>
    </location>
</feature>
<keyword evidence="1" id="KW-0472">Membrane</keyword>
<sequence>MSVIKLSYKMFYYSSLAITIFYTYHFFSLAFNRYSVFPQCLILALFKCVASGIITLIVLRASYRQEEKHLNKRFAKYDNRAIKRDYID</sequence>
<keyword evidence="1" id="KW-0812">Transmembrane</keyword>
<evidence type="ECO:0000313" key="3">
    <source>
        <dbReference type="Proteomes" id="UP000240530"/>
    </source>
</evidence>
<comment type="caution">
    <text evidence="2">The sequence shown here is derived from an EMBL/GenBank/DDBJ whole genome shotgun (WGS) entry which is preliminary data.</text>
</comment>
<dbReference type="EMBL" id="PYNS01000012">
    <property type="protein sequence ID" value="PSV10454.1"/>
    <property type="molecule type" value="Genomic_DNA"/>
</dbReference>
<dbReference type="AlphaFoldDB" id="A0A2T3KUI0"/>
<gene>
    <name evidence="2" type="ORF">C0W93_12075</name>
</gene>
<name>A0A2T3KUI0_PHOLD</name>
<evidence type="ECO:0000313" key="2">
    <source>
        <dbReference type="EMBL" id="PSV10454.1"/>
    </source>
</evidence>
<evidence type="ECO:0000256" key="1">
    <source>
        <dbReference type="SAM" id="Phobius"/>
    </source>
</evidence>
<keyword evidence="1" id="KW-1133">Transmembrane helix</keyword>
<protein>
    <submittedName>
        <fullName evidence="2">Uncharacterized protein</fullName>
    </submittedName>
</protein>
<organism evidence="2 3">
    <name type="scientific">Photobacterium leiognathi subsp. mandapamensis</name>
    <name type="common">Photobacterium mandapamensis</name>
    <dbReference type="NCBI Taxonomy" id="48408"/>
    <lineage>
        <taxon>Bacteria</taxon>
        <taxon>Pseudomonadati</taxon>
        <taxon>Pseudomonadota</taxon>
        <taxon>Gammaproteobacteria</taxon>
        <taxon>Vibrionales</taxon>
        <taxon>Vibrionaceae</taxon>
        <taxon>Photobacterium</taxon>
    </lineage>
</organism>
<accession>A0A2T3KUI0</accession>
<dbReference type="RefSeq" id="WP_008989327.1">
    <property type="nucleotide sequence ID" value="NZ_CP131574.1"/>
</dbReference>
<feature type="transmembrane region" description="Helical" evidence="1">
    <location>
        <begin position="12"/>
        <end position="30"/>
    </location>
</feature>
<proteinExistence type="predicted"/>
<dbReference type="Proteomes" id="UP000240530">
    <property type="component" value="Unassembled WGS sequence"/>
</dbReference>